<name>A0AAW2VKG0_SESRA</name>
<reference evidence="1" key="1">
    <citation type="submission" date="2020-06" db="EMBL/GenBank/DDBJ databases">
        <authorList>
            <person name="Li T."/>
            <person name="Hu X."/>
            <person name="Zhang T."/>
            <person name="Song X."/>
            <person name="Zhang H."/>
            <person name="Dai N."/>
            <person name="Sheng W."/>
            <person name="Hou X."/>
            <person name="Wei L."/>
        </authorList>
    </citation>
    <scope>NUCLEOTIDE SEQUENCE</scope>
    <source>
        <strain evidence="1">G02</strain>
        <tissue evidence="1">Leaf</tissue>
    </source>
</reference>
<protein>
    <submittedName>
        <fullName evidence="1">Uncharacterized protein</fullName>
    </submittedName>
</protein>
<sequence length="142" mass="16744">MQLRKKEEECGGRMTKVDDIKKASLRWFMGRRIRNCWVGWGAKGVQELNCRLNVWLQRVKDGFAFIHHLLRKKEEECGGRMTKVDDIKKASFRWFMGRRIRNCWIGWGAKGVQELNCRLNVWLQRSEGWVRVHTSSGEAFGS</sequence>
<evidence type="ECO:0000313" key="1">
    <source>
        <dbReference type="EMBL" id="KAL0429576.1"/>
    </source>
</evidence>
<reference evidence="1" key="2">
    <citation type="journal article" date="2024" name="Plant">
        <title>Genomic evolution and insights into agronomic trait innovations of Sesamum species.</title>
        <authorList>
            <person name="Miao H."/>
            <person name="Wang L."/>
            <person name="Qu L."/>
            <person name="Liu H."/>
            <person name="Sun Y."/>
            <person name="Le M."/>
            <person name="Wang Q."/>
            <person name="Wei S."/>
            <person name="Zheng Y."/>
            <person name="Lin W."/>
            <person name="Duan Y."/>
            <person name="Cao H."/>
            <person name="Xiong S."/>
            <person name="Wang X."/>
            <person name="Wei L."/>
            <person name="Li C."/>
            <person name="Ma Q."/>
            <person name="Ju M."/>
            <person name="Zhao R."/>
            <person name="Li G."/>
            <person name="Mu C."/>
            <person name="Tian Q."/>
            <person name="Mei H."/>
            <person name="Zhang T."/>
            <person name="Gao T."/>
            <person name="Zhang H."/>
        </authorList>
    </citation>
    <scope>NUCLEOTIDE SEQUENCE</scope>
    <source>
        <strain evidence="1">G02</strain>
    </source>
</reference>
<gene>
    <name evidence="1" type="ORF">Sradi_0583600</name>
</gene>
<proteinExistence type="predicted"/>
<dbReference type="AlphaFoldDB" id="A0AAW2VKG0"/>
<dbReference type="EMBL" id="JACGWJ010000003">
    <property type="protein sequence ID" value="KAL0429576.1"/>
    <property type="molecule type" value="Genomic_DNA"/>
</dbReference>
<accession>A0AAW2VKG0</accession>
<comment type="caution">
    <text evidence="1">The sequence shown here is derived from an EMBL/GenBank/DDBJ whole genome shotgun (WGS) entry which is preliminary data.</text>
</comment>
<organism evidence="1">
    <name type="scientific">Sesamum radiatum</name>
    <name type="common">Black benniseed</name>
    <dbReference type="NCBI Taxonomy" id="300843"/>
    <lineage>
        <taxon>Eukaryota</taxon>
        <taxon>Viridiplantae</taxon>
        <taxon>Streptophyta</taxon>
        <taxon>Embryophyta</taxon>
        <taxon>Tracheophyta</taxon>
        <taxon>Spermatophyta</taxon>
        <taxon>Magnoliopsida</taxon>
        <taxon>eudicotyledons</taxon>
        <taxon>Gunneridae</taxon>
        <taxon>Pentapetalae</taxon>
        <taxon>asterids</taxon>
        <taxon>lamiids</taxon>
        <taxon>Lamiales</taxon>
        <taxon>Pedaliaceae</taxon>
        <taxon>Sesamum</taxon>
    </lineage>
</organism>